<dbReference type="SUPFAM" id="SSF47781">
    <property type="entry name" value="RuvA domain 2-like"/>
    <property type="match status" value="1"/>
</dbReference>
<dbReference type="SMART" id="SM00278">
    <property type="entry name" value="HhH1"/>
    <property type="match status" value="2"/>
</dbReference>
<keyword evidence="1" id="KW-0732">Signal</keyword>
<dbReference type="GO" id="GO:0015627">
    <property type="term" value="C:type II protein secretion system complex"/>
    <property type="evidence" value="ECO:0007669"/>
    <property type="project" value="TreeGrafter"/>
</dbReference>
<evidence type="ECO:0000256" key="1">
    <source>
        <dbReference type="SAM" id="SignalP"/>
    </source>
</evidence>
<sequence length="213" mass="22770">MKNSNRTYRFRLAAGIILTAAVVFCGCSQRGDVVLIDATDTVEAVTAEESSEIPEAQALPERDTLWVHVCGAVVQEGVYELPAGSRCVDAVEAAGGFAEDADRSALNLALPVSDGEQIRVLTQEEAATGQAMSEVVSDSRVNINTAGKDELMTLPGIGASRADAILEYREQHGGFEDIEEIMQVPGIKEHSFEKLRENIKVGIENGEQGFSSG</sequence>
<organism evidence="3 4">
    <name type="scientific">Hominifimenecus microfluidus</name>
    <dbReference type="NCBI Taxonomy" id="2885348"/>
    <lineage>
        <taxon>Bacteria</taxon>
        <taxon>Bacillati</taxon>
        <taxon>Bacillota</taxon>
        <taxon>Clostridia</taxon>
        <taxon>Lachnospirales</taxon>
        <taxon>Lachnospiraceae</taxon>
        <taxon>Hominifimenecus</taxon>
    </lineage>
</organism>
<dbReference type="PANTHER" id="PTHR21180">
    <property type="entry name" value="ENDONUCLEASE/EXONUCLEASE/PHOSPHATASE FAMILY DOMAIN-CONTAINING PROTEIN 1"/>
    <property type="match status" value="1"/>
</dbReference>
<dbReference type="InterPro" id="IPR010994">
    <property type="entry name" value="RuvA_2-like"/>
</dbReference>
<feature type="chain" id="PRO_5041941505" evidence="1">
    <location>
        <begin position="26"/>
        <end position="213"/>
    </location>
</feature>
<dbReference type="NCBIfam" id="TIGR00426">
    <property type="entry name" value="competence protein ComEA helix-hairpin-helix repeat region"/>
    <property type="match status" value="1"/>
</dbReference>
<feature type="domain" description="Helix-hairpin-helix DNA-binding motif class 1" evidence="2">
    <location>
        <begin position="179"/>
        <end position="198"/>
    </location>
</feature>
<dbReference type="InterPro" id="IPR004509">
    <property type="entry name" value="Competence_ComEA_HhH"/>
</dbReference>
<dbReference type="EMBL" id="JAJEQR010000015">
    <property type="protein sequence ID" value="MCC2230718.1"/>
    <property type="molecule type" value="Genomic_DNA"/>
</dbReference>
<dbReference type="PROSITE" id="PS51257">
    <property type="entry name" value="PROKAR_LIPOPROTEIN"/>
    <property type="match status" value="1"/>
</dbReference>
<evidence type="ECO:0000313" key="3">
    <source>
        <dbReference type="EMBL" id="MCC2230718.1"/>
    </source>
</evidence>
<proteinExistence type="predicted"/>
<protein>
    <submittedName>
        <fullName evidence="3">Helix-hairpin-helix domain-containing protein</fullName>
    </submittedName>
</protein>
<dbReference type="InterPro" id="IPR051675">
    <property type="entry name" value="Endo/Exo/Phosphatase_dom_1"/>
</dbReference>
<dbReference type="GO" id="GO:0015628">
    <property type="term" value="P:protein secretion by the type II secretion system"/>
    <property type="evidence" value="ECO:0007669"/>
    <property type="project" value="TreeGrafter"/>
</dbReference>
<feature type="domain" description="Helix-hairpin-helix DNA-binding motif class 1" evidence="2">
    <location>
        <begin position="149"/>
        <end position="168"/>
    </location>
</feature>
<reference evidence="3" key="1">
    <citation type="submission" date="2021-10" db="EMBL/GenBank/DDBJ databases">
        <title>Anaerobic single-cell dispensing facilitates the cultivation of human gut bacteria.</title>
        <authorList>
            <person name="Afrizal A."/>
        </authorList>
    </citation>
    <scope>NUCLEOTIDE SEQUENCE</scope>
    <source>
        <strain evidence="3">CLA-AA-H215</strain>
    </source>
</reference>
<dbReference type="GO" id="GO:0006281">
    <property type="term" value="P:DNA repair"/>
    <property type="evidence" value="ECO:0007669"/>
    <property type="project" value="InterPro"/>
</dbReference>
<dbReference type="Proteomes" id="UP001198182">
    <property type="component" value="Unassembled WGS sequence"/>
</dbReference>
<dbReference type="GO" id="GO:0003677">
    <property type="term" value="F:DNA binding"/>
    <property type="evidence" value="ECO:0007669"/>
    <property type="project" value="InterPro"/>
</dbReference>
<dbReference type="AlphaFoldDB" id="A0AAE3EA99"/>
<name>A0AAE3EA99_9FIRM</name>
<dbReference type="Gene3D" id="3.10.560.10">
    <property type="entry name" value="Outer membrane lipoprotein wza domain like"/>
    <property type="match status" value="1"/>
</dbReference>
<comment type="caution">
    <text evidence="3">The sequence shown here is derived from an EMBL/GenBank/DDBJ whole genome shotgun (WGS) entry which is preliminary data.</text>
</comment>
<keyword evidence="4" id="KW-1185">Reference proteome</keyword>
<dbReference type="PANTHER" id="PTHR21180:SF32">
    <property type="entry name" value="ENDONUCLEASE_EXONUCLEASE_PHOSPHATASE FAMILY DOMAIN-CONTAINING PROTEIN 1"/>
    <property type="match status" value="1"/>
</dbReference>
<evidence type="ECO:0000259" key="2">
    <source>
        <dbReference type="SMART" id="SM00278"/>
    </source>
</evidence>
<feature type="signal peptide" evidence="1">
    <location>
        <begin position="1"/>
        <end position="25"/>
    </location>
</feature>
<dbReference type="RefSeq" id="WP_308453354.1">
    <property type="nucleotide sequence ID" value="NZ_JAJEQR010000015.1"/>
</dbReference>
<dbReference type="InterPro" id="IPR003583">
    <property type="entry name" value="Hlx-hairpin-Hlx_DNA-bd_motif"/>
</dbReference>
<dbReference type="Gene3D" id="1.10.150.310">
    <property type="entry name" value="Tex RuvX-like domain-like"/>
    <property type="match status" value="1"/>
</dbReference>
<dbReference type="InterPro" id="IPR019554">
    <property type="entry name" value="Soluble_ligand-bd"/>
</dbReference>
<gene>
    <name evidence="3" type="ORF">LKD81_06845</name>
</gene>
<dbReference type="Pfam" id="PF12836">
    <property type="entry name" value="HHH_3"/>
    <property type="match status" value="1"/>
</dbReference>
<dbReference type="Pfam" id="PF10531">
    <property type="entry name" value="SLBB"/>
    <property type="match status" value="1"/>
</dbReference>
<evidence type="ECO:0000313" key="4">
    <source>
        <dbReference type="Proteomes" id="UP001198182"/>
    </source>
</evidence>
<accession>A0AAE3EA99</accession>